<dbReference type="Pfam" id="PF12146">
    <property type="entry name" value="Hydrolase_4"/>
    <property type="match status" value="1"/>
</dbReference>
<evidence type="ECO:0000313" key="3">
    <source>
        <dbReference type="Proteomes" id="UP000800200"/>
    </source>
</evidence>
<dbReference type="Gene3D" id="3.40.50.1820">
    <property type="entry name" value="alpha/beta hydrolase"/>
    <property type="match status" value="1"/>
</dbReference>
<dbReference type="AlphaFoldDB" id="A0A6A6D933"/>
<evidence type="ECO:0000259" key="1">
    <source>
        <dbReference type="Pfam" id="PF12146"/>
    </source>
</evidence>
<accession>A0A6A6D933</accession>
<dbReference type="EMBL" id="ML994718">
    <property type="protein sequence ID" value="KAF2175991.1"/>
    <property type="molecule type" value="Genomic_DNA"/>
</dbReference>
<sequence>MHHYRTRILEHVVPCQHIRTYPRATTGEQEELRLAVKQYTPLCNPNPKPGDVTIIGTHGNAFPKAKLYEPLWEDMLQHAQKAGFSIRNIWIVNMAHQGASRVLNQGNLGNDPSWFDHARDLNQMVNYFRREMVRPIVGIGHSVGGHSLINLSLYHPRLLEALVLIEPGVFSKANIPGNYLPAAISSRRREMWPSRAAAAEAFVKKDFYQRWDSRVLDLWVKHGLRNVSPSQGLDTEVTLTTTKHQEVFFYVWPTFDAISGRYYKRVADAYPASKFPNDAFYRPEPIVMFRMLPSLFPSVLYGFGEKSDFFTPEMRAENLMVTSTGASCLVPMEVVGETAKQSARWLGGRIHEWQRDESAERDAWDALPNDEKCKISRKFVDALANSQKP</sequence>
<proteinExistence type="predicted"/>
<feature type="domain" description="Serine aminopeptidase S33" evidence="1">
    <location>
        <begin position="92"/>
        <end position="194"/>
    </location>
</feature>
<reference evidence="2" key="1">
    <citation type="journal article" date="2020" name="Stud. Mycol.">
        <title>101 Dothideomycetes genomes: a test case for predicting lifestyles and emergence of pathogens.</title>
        <authorList>
            <person name="Haridas S."/>
            <person name="Albert R."/>
            <person name="Binder M."/>
            <person name="Bloem J."/>
            <person name="Labutti K."/>
            <person name="Salamov A."/>
            <person name="Andreopoulos B."/>
            <person name="Baker S."/>
            <person name="Barry K."/>
            <person name="Bills G."/>
            <person name="Bluhm B."/>
            <person name="Cannon C."/>
            <person name="Castanera R."/>
            <person name="Culley D."/>
            <person name="Daum C."/>
            <person name="Ezra D."/>
            <person name="Gonzalez J."/>
            <person name="Henrissat B."/>
            <person name="Kuo A."/>
            <person name="Liang C."/>
            <person name="Lipzen A."/>
            <person name="Lutzoni F."/>
            <person name="Magnuson J."/>
            <person name="Mondo S."/>
            <person name="Nolan M."/>
            <person name="Ohm R."/>
            <person name="Pangilinan J."/>
            <person name="Park H.-J."/>
            <person name="Ramirez L."/>
            <person name="Alfaro M."/>
            <person name="Sun H."/>
            <person name="Tritt A."/>
            <person name="Yoshinaga Y."/>
            <person name="Zwiers L.-H."/>
            <person name="Turgeon B."/>
            <person name="Goodwin S."/>
            <person name="Spatafora J."/>
            <person name="Crous P."/>
            <person name="Grigoriev I."/>
        </authorList>
    </citation>
    <scope>NUCLEOTIDE SEQUENCE</scope>
    <source>
        <strain evidence="2">CBS 207.26</strain>
    </source>
</reference>
<organism evidence="2 3">
    <name type="scientific">Zopfia rhizophila CBS 207.26</name>
    <dbReference type="NCBI Taxonomy" id="1314779"/>
    <lineage>
        <taxon>Eukaryota</taxon>
        <taxon>Fungi</taxon>
        <taxon>Dikarya</taxon>
        <taxon>Ascomycota</taxon>
        <taxon>Pezizomycotina</taxon>
        <taxon>Dothideomycetes</taxon>
        <taxon>Dothideomycetes incertae sedis</taxon>
        <taxon>Zopfiaceae</taxon>
        <taxon>Zopfia</taxon>
    </lineage>
</organism>
<dbReference type="InterPro" id="IPR022742">
    <property type="entry name" value="Hydrolase_4"/>
</dbReference>
<dbReference type="SUPFAM" id="SSF53474">
    <property type="entry name" value="alpha/beta-Hydrolases"/>
    <property type="match status" value="1"/>
</dbReference>
<dbReference type="Proteomes" id="UP000800200">
    <property type="component" value="Unassembled WGS sequence"/>
</dbReference>
<dbReference type="InterPro" id="IPR029058">
    <property type="entry name" value="AB_hydrolase_fold"/>
</dbReference>
<evidence type="ECO:0000313" key="2">
    <source>
        <dbReference type="EMBL" id="KAF2175991.1"/>
    </source>
</evidence>
<name>A0A6A6D933_9PEZI</name>
<dbReference type="OrthoDB" id="94039at2759"/>
<gene>
    <name evidence="2" type="ORF">K469DRAFT_723412</name>
</gene>
<protein>
    <recommendedName>
        <fullName evidence="1">Serine aminopeptidase S33 domain-containing protein</fullName>
    </recommendedName>
</protein>
<keyword evidence="3" id="KW-1185">Reference proteome</keyword>